<proteinExistence type="predicted"/>
<gene>
    <name evidence="3" type="ORF">JBL43_04325</name>
</gene>
<evidence type="ECO:0000256" key="1">
    <source>
        <dbReference type="SAM" id="SignalP"/>
    </source>
</evidence>
<dbReference type="SUPFAM" id="SSF101874">
    <property type="entry name" value="YceI-like"/>
    <property type="match status" value="1"/>
</dbReference>
<dbReference type="Gene3D" id="2.40.128.110">
    <property type="entry name" value="Lipid/polyisoprenoid-binding, YceI-like"/>
    <property type="match status" value="1"/>
</dbReference>
<organism evidence="3 4">
    <name type="scientific">Aureibaculum flavum</name>
    <dbReference type="NCBI Taxonomy" id="2795986"/>
    <lineage>
        <taxon>Bacteria</taxon>
        <taxon>Pseudomonadati</taxon>
        <taxon>Bacteroidota</taxon>
        <taxon>Flavobacteriia</taxon>
        <taxon>Flavobacteriales</taxon>
        <taxon>Flavobacteriaceae</taxon>
        <taxon>Aureibaculum</taxon>
    </lineage>
</organism>
<evidence type="ECO:0000313" key="4">
    <source>
        <dbReference type="Proteomes" id="UP000623301"/>
    </source>
</evidence>
<accession>A0ABS0WNB6</accession>
<dbReference type="SMART" id="SM00867">
    <property type="entry name" value="YceI"/>
    <property type="match status" value="1"/>
</dbReference>
<feature type="chain" id="PRO_5047328529" evidence="1">
    <location>
        <begin position="21"/>
        <end position="175"/>
    </location>
</feature>
<dbReference type="EMBL" id="JAEHFJ010000002">
    <property type="protein sequence ID" value="MBJ2173448.1"/>
    <property type="molecule type" value="Genomic_DNA"/>
</dbReference>
<name>A0ABS0WNB6_9FLAO</name>
<reference evidence="3 4" key="1">
    <citation type="submission" date="2020-12" db="EMBL/GenBank/DDBJ databases">
        <title>Aureibaculum luteum sp. nov. and Aureibaculum flavum sp. nov., novel members of the family Flavobacteriaceae isolated from Antarctic intertidal sediments.</title>
        <authorList>
            <person name="He X."/>
            <person name="Zhang X."/>
        </authorList>
    </citation>
    <scope>NUCLEOTIDE SEQUENCE [LARGE SCALE GENOMIC DNA]</scope>
    <source>
        <strain evidence="3 4">A20</strain>
    </source>
</reference>
<dbReference type="PANTHER" id="PTHR34406">
    <property type="entry name" value="PROTEIN YCEI"/>
    <property type="match status" value="1"/>
</dbReference>
<dbReference type="InterPro" id="IPR036761">
    <property type="entry name" value="TTHA0802/YceI-like_sf"/>
</dbReference>
<evidence type="ECO:0000313" key="3">
    <source>
        <dbReference type="EMBL" id="MBJ2173448.1"/>
    </source>
</evidence>
<dbReference type="Pfam" id="PF04264">
    <property type="entry name" value="YceI"/>
    <property type="match status" value="1"/>
</dbReference>
<feature type="domain" description="Lipid/polyisoprenoid-binding YceI-like" evidence="2">
    <location>
        <begin position="18"/>
        <end position="174"/>
    </location>
</feature>
<sequence>MKLKLIIVFCLSVFSISSQELTQNSASVDFKIKNMGFNVDGFFSDVKIATNFKSNDLENSYIKGTINVTSIDTDIIKRDKHLLTADYFEAENFPFIKLSSKKIEKNASNKYLLTASLTIRKTTKIIVVPLEITESANSIAIKSNFSINRLDYGVGTSSWVLSDTVKIQVDYTGKK</sequence>
<comment type="caution">
    <text evidence="3">The sequence shown here is derived from an EMBL/GenBank/DDBJ whole genome shotgun (WGS) entry which is preliminary data.</text>
</comment>
<feature type="signal peptide" evidence="1">
    <location>
        <begin position="1"/>
        <end position="20"/>
    </location>
</feature>
<protein>
    <submittedName>
        <fullName evidence="3">YceI family protein</fullName>
    </submittedName>
</protein>
<keyword evidence="4" id="KW-1185">Reference proteome</keyword>
<dbReference type="InterPro" id="IPR007372">
    <property type="entry name" value="Lipid/polyisoprenoid-bd_YceI"/>
</dbReference>
<dbReference type="RefSeq" id="WP_198840246.1">
    <property type="nucleotide sequence ID" value="NZ_JAEHFJ010000002.1"/>
</dbReference>
<dbReference type="PANTHER" id="PTHR34406:SF1">
    <property type="entry name" value="PROTEIN YCEI"/>
    <property type="match status" value="1"/>
</dbReference>
<evidence type="ECO:0000259" key="2">
    <source>
        <dbReference type="SMART" id="SM00867"/>
    </source>
</evidence>
<keyword evidence="1" id="KW-0732">Signal</keyword>
<dbReference type="Proteomes" id="UP000623301">
    <property type="component" value="Unassembled WGS sequence"/>
</dbReference>